<dbReference type="NCBIfam" id="TIGR00180">
    <property type="entry name" value="parB_part"/>
    <property type="match status" value="1"/>
</dbReference>
<dbReference type="Pfam" id="PF02195">
    <property type="entry name" value="ParB_N"/>
    <property type="match status" value="1"/>
</dbReference>
<dbReference type="CDD" id="cd16393">
    <property type="entry name" value="SPO0J_N"/>
    <property type="match status" value="1"/>
</dbReference>
<evidence type="ECO:0000313" key="6">
    <source>
        <dbReference type="Proteomes" id="UP000190064"/>
    </source>
</evidence>
<dbReference type="RefSeq" id="WP_160055144.1">
    <property type="nucleotide sequence ID" value="NZ_FXTS01000005.1"/>
</dbReference>
<comment type="caution">
    <text evidence="5">The sequence shown here is derived from an EMBL/GenBank/DDBJ whole genome shotgun (WGS) entry which is preliminary data.</text>
</comment>
<organism evidence="5 6">
    <name type="scientific">Oceanospirillum linum</name>
    <dbReference type="NCBI Taxonomy" id="966"/>
    <lineage>
        <taxon>Bacteria</taxon>
        <taxon>Pseudomonadati</taxon>
        <taxon>Pseudomonadota</taxon>
        <taxon>Gammaproteobacteria</taxon>
        <taxon>Oceanospirillales</taxon>
        <taxon>Oceanospirillaceae</taxon>
        <taxon>Oceanospirillum</taxon>
    </lineage>
</organism>
<dbReference type="SUPFAM" id="SSF109709">
    <property type="entry name" value="KorB DNA-binding domain-like"/>
    <property type="match status" value="1"/>
</dbReference>
<accession>A0A1T1HAZ1</accession>
<dbReference type="GO" id="GO:0007059">
    <property type="term" value="P:chromosome segregation"/>
    <property type="evidence" value="ECO:0007669"/>
    <property type="project" value="TreeGrafter"/>
</dbReference>
<evidence type="ECO:0000259" key="4">
    <source>
        <dbReference type="SMART" id="SM00470"/>
    </source>
</evidence>
<dbReference type="InterPro" id="IPR036086">
    <property type="entry name" value="ParB/Sulfiredoxin_sf"/>
</dbReference>
<protein>
    <recommendedName>
        <fullName evidence="4">ParB-like N-terminal domain-containing protein</fullName>
    </recommendedName>
</protein>
<feature type="compositionally biased region" description="Low complexity" evidence="3">
    <location>
        <begin position="264"/>
        <end position="276"/>
    </location>
</feature>
<evidence type="ECO:0000313" key="5">
    <source>
        <dbReference type="EMBL" id="OOV86897.1"/>
    </source>
</evidence>
<evidence type="ECO:0000256" key="1">
    <source>
        <dbReference type="ARBA" id="ARBA00006295"/>
    </source>
</evidence>
<dbReference type="Pfam" id="PF08535">
    <property type="entry name" value="KorB"/>
    <property type="match status" value="1"/>
</dbReference>
<gene>
    <name evidence="5" type="ORF">BTA35_0211415</name>
</gene>
<proteinExistence type="inferred from homology"/>
<feature type="domain" description="ParB-like N-terminal" evidence="4">
    <location>
        <begin position="38"/>
        <end position="129"/>
    </location>
</feature>
<dbReference type="InterPro" id="IPR003115">
    <property type="entry name" value="ParB_N"/>
</dbReference>
<dbReference type="InterPro" id="IPR004437">
    <property type="entry name" value="ParB/RepB/Spo0J"/>
</dbReference>
<dbReference type="EMBL" id="MTSD02000004">
    <property type="protein sequence ID" value="OOV86897.1"/>
    <property type="molecule type" value="Genomic_DNA"/>
</dbReference>
<comment type="similarity">
    <text evidence="1">Belongs to the ParB family.</text>
</comment>
<feature type="compositionally biased region" description="Polar residues" evidence="3">
    <location>
        <begin position="17"/>
        <end position="30"/>
    </location>
</feature>
<evidence type="ECO:0000256" key="3">
    <source>
        <dbReference type="SAM" id="MobiDB-lite"/>
    </source>
</evidence>
<feature type="region of interest" description="Disordered" evidence="3">
    <location>
        <begin position="1"/>
        <end position="30"/>
    </location>
</feature>
<dbReference type="STRING" id="966.BTA35_0211415"/>
<dbReference type="SUPFAM" id="SSF110849">
    <property type="entry name" value="ParB/Sulfiredoxin"/>
    <property type="match status" value="1"/>
</dbReference>
<dbReference type="InterPro" id="IPR050336">
    <property type="entry name" value="Chromosome_partition/occlusion"/>
</dbReference>
<keyword evidence="6" id="KW-1185">Reference proteome</keyword>
<dbReference type="Gene3D" id="1.10.10.2830">
    <property type="match status" value="1"/>
</dbReference>
<evidence type="ECO:0000256" key="2">
    <source>
        <dbReference type="ARBA" id="ARBA00023125"/>
    </source>
</evidence>
<name>A0A1T1HAZ1_OCELI</name>
<dbReference type="PANTHER" id="PTHR33375:SF1">
    <property type="entry name" value="CHROMOSOME-PARTITIONING PROTEIN PARB-RELATED"/>
    <property type="match status" value="1"/>
</dbReference>
<dbReference type="Gene3D" id="3.90.1530.30">
    <property type="match status" value="1"/>
</dbReference>
<dbReference type="Proteomes" id="UP000190064">
    <property type="component" value="Unassembled WGS sequence"/>
</dbReference>
<dbReference type="FunFam" id="3.90.1530.30:FF:000001">
    <property type="entry name" value="Chromosome partitioning protein ParB"/>
    <property type="match status" value="1"/>
</dbReference>
<dbReference type="InterPro" id="IPR013741">
    <property type="entry name" value="KorB_domain"/>
</dbReference>
<keyword evidence="2" id="KW-0238">DNA-binding</keyword>
<feature type="compositionally biased region" description="Basic and acidic residues" evidence="3">
    <location>
        <begin position="1"/>
        <end position="16"/>
    </location>
</feature>
<dbReference type="GO" id="GO:0005694">
    <property type="term" value="C:chromosome"/>
    <property type="evidence" value="ECO:0007669"/>
    <property type="project" value="TreeGrafter"/>
</dbReference>
<dbReference type="SMART" id="SM00470">
    <property type="entry name" value="ParB"/>
    <property type="match status" value="1"/>
</dbReference>
<dbReference type="GO" id="GO:0003677">
    <property type="term" value="F:DNA binding"/>
    <property type="evidence" value="ECO:0007669"/>
    <property type="project" value="UniProtKB-KW"/>
</dbReference>
<reference evidence="5" key="1">
    <citation type="submission" date="2017-02" db="EMBL/GenBank/DDBJ databases">
        <title>Draft Genome Sequence of the Salt Water Bacterium Oceanospirillum linum ATCC 11336.</title>
        <authorList>
            <person name="Trachtenberg A.M."/>
            <person name="Carney J.G."/>
            <person name="Linnane J.D."/>
            <person name="Rheaume B.A."/>
            <person name="Pitts N.L."/>
            <person name="Mykles D.L."/>
            <person name="Maclea K.S."/>
        </authorList>
    </citation>
    <scope>NUCLEOTIDE SEQUENCE [LARGE SCALE GENOMIC DNA]</scope>
    <source>
        <strain evidence="5">ATCC 11336</strain>
    </source>
</reference>
<sequence length="340" mass="38197">MLFNLLDEKGSKRSSGEEQPSQEWGTSLQDQLKQQPLIHLPVDKVIPDPDQPRKSFDDESLLDLAQSIEENGLLQPIVVQPEDANGNHRIIMGERRWRAHDYAGKESIPAIIRPESDSTVLALQIIENNQREDIAPLEEARALQRLVDVSGNKKAVAQALGRSPSWLSKRLSLLKTPDVVQVFADQHAVKDINTLNSLSKLYQTAPDEAQQLMSDVTKSGAEGGLRSRIEQKRQQLQDSVTASPQKPVTVENQAFENTGMPQEATTTAKKPAAKPDTPLNQQLQLQQQLRMSPLNALKGIENLDMSFSEVEQHFRRYLQNSDLNTGFQDLWLSFLDDIKR</sequence>
<feature type="region of interest" description="Disordered" evidence="3">
    <location>
        <begin position="253"/>
        <end position="276"/>
    </location>
</feature>
<dbReference type="AlphaFoldDB" id="A0A1T1HAZ1"/>
<dbReference type="PANTHER" id="PTHR33375">
    <property type="entry name" value="CHROMOSOME-PARTITIONING PROTEIN PARB-RELATED"/>
    <property type="match status" value="1"/>
</dbReference>